<dbReference type="AlphaFoldDB" id="A0A7J8CS27"/>
<protein>
    <submittedName>
        <fullName evidence="1">Uncharacterized protein</fullName>
    </submittedName>
</protein>
<reference evidence="1 2" key="1">
    <citation type="journal article" date="2020" name="Nature">
        <title>Six reference-quality genomes reveal evolution of bat adaptations.</title>
        <authorList>
            <person name="Jebb D."/>
            <person name="Huang Z."/>
            <person name="Pippel M."/>
            <person name="Hughes G.M."/>
            <person name="Lavrichenko K."/>
            <person name="Devanna P."/>
            <person name="Winkler S."/>
            <person name="Jermiin L.S."/>
            <person name="Skirmuntt E.C."/>
            <person name="Katzourakis A."/>
            <person name="Burkitt-Gray L."/>
            <person name="Ray D.A."/>
            <person name="Sullivan K.A.M."/>
            <person name="Roscito J.G."/>
            <person name="Kirilenko B.M."/>
            <person name="Davalos L.M."/>
            <person name="Corthals A.P."/>
            <person name="Power M.L."/>
            <person name="Jones G."/>
            <person name="Ransome R.D."/>
            <person name="Dechmann D.K.N."/>
            <person name="Locatelli A.G."/>
            <person name="Puechmaille S.J."/>
            <person name="Fedrigo O."/>
            <person name="Jarvis E.D."/>
            <person name="Hiller M."/>
            <person name="Vernes S.C."/>
            <person name="Myers E.W."/>
            <person name="Teeling E.C."/>
        </authorList>
    </citation>
    <scope>NUCLEOTIDE SEQUENCE [LARGE SCALE GENOMIC DNA]</scope>
    <source>
        <strain evidence="1">MMolMol1</strain>
        <tissue evidence="1">Muscle</tissue>
    </source>
</reference>
<sequence>MRVAANHSYFSGLILPPTPPFPVSPCPISPHSDPTPQVLETLMSYVLGNGISWSLLIIIGHFMPSSTHTHFPSTQLRPDRWKRNRNVLVPYTAPFPLSPLPLFFSPPTIHFCPLSFEQGGVGESSVSVQPVWRCWGFPLILHCFLHHPPPLPPTLTTGCHHYHYKPCD</sequence>
<comment type="caution">
    <text evidence="1">The sequence shown here is derived from an EMBL/GenBank/DDBJ whole genome shotgun (WGS) entry which is preliminary data.</text>
</comment>
<dbReference type="Proteomes" id="UP000550707">
    <property type="component" value="Unassembled WGS sequence"/>
</dbReference>
<evidence type="ECO:0000313" key="2">
    <source>
        <dbReference type="Proteomes" id="UP000550707"/>
    </source>
</evidence>
<gene>
    <name evidence="1" type="ORF">HJG59_009765</name>
</gene>
<dbReference type="InParanoid" id="A0A7J8CS27"/>
<evidence type="ECO:0000313" key="1">
    <source>
        <dbReference type="EMBL" id="KAF6413562.1"/>
    </source>
</evidence>
<dbReference type="EMBL" id="JACASF010000020">
    <property type="protein sequence ID" value="KAF6413562.1"/>
    <property type="molecule type" value="Genomic_DNA"/>
</dbReference>
<name>A0A7J8CS27_MOLMO</name>
<keyword evidence="2" id="KW-1185">Reference proteome</keyword>
<accession>A0A7J8CS27</accession>
<proteinExistence type="predicted"/>
<organism evidence="1 2">
    <name type="scientific">Molossus molossus</name>
    <name type="common">Pallas' mastiff bat</name>
    <name type="synonym">Vespertilio molossus</name>
    <dbReference type="NCBI Taxonomy" id="27622"/>
    <lineage>
        <taxon>Eukaryota</taxon>
        <taxon>Metazoa</taxon>
        <taxon>Chordata</taxon>
        <taxon>Craniata</taxon>
        <taxon>Vertebrata</taxon>
        <taxon>Euteleostomi</taxon>
        <taxon>Mammalia</taxon>
        <taxon>Eutheria</taxon>
        <taxon>Laurasiatheria</taxon>
        <taxon>Chiroptera</taxon>
        <taxon>Yangochiroptera</taxon>
        <taxon>Molossidae</taxon>
        <taxon>Molossus</taxon>
    </lineage>
</organism>